<gene>
    <name evidence="2" type="ORF">GCM10023147_38620</name>
</gene>
<dbReference type="InterPro" id="IPR036866">
    <property type="entry name" value="RibonucZ/Hydroxyglut_hydro"/>
</dbReference>
<accession>A0ABP8K3W4</accession>
<proteinExistence type="predicted"/>
<keyword evidence="3" id="KW-1185">Reference proteome</keyword>
<dbReference type="SMART" id="SM00849">
    <property type="entry name" value="Lactamase_B"/>
    <property type="match status" value="1"/>
</dbReference>
<dbReference type="RefSeq" id="WP_344999065.1">
    <property type="nucleotide sequence ID" value="NZ_BAABFR010000077.1"/>
</dbReference>
<dbReference type="PANTHER" id="PTHR36839">
    <property type="entry name" value="METALLO-BETA-LACTAMASE FAMILY PROTEIN (AFU_ORTHOLOGUE AFUA_5G12770)"/>
    <property type="match status" value="1"/>
</dbReference>
<sequence>MTEPWICTGCAVEYPGDAAPPIVCPICADERQYIPAGGQRWVTASELHAAGHHIEVTELGPGIWGLTARGVGIGQTGILIESASGNLLFDVPGFVDEAAVDAVRALGGIAAITSSHPHMFGAQSAWSAAFDGAPVWVSAADAGWLGIRPPALRLWSEPFEVLPGITLDVIGGHFPGSAVAYRPAGDGRPSVLLGGDGVMVVPDGHVAFLRGYPTMIPLSGAVVRRIADRLSRYEIDVAYNNFGRSTGPDASAIIEASARRHIDWVGGRFDHLT</sequence>
<dbReference type="SUPFAM" id="SSF56281">
    <property type="entry name" value="Metallo-hydrolase/oxidoreductase"/>
    <property type="match status" value="1"/>
</dbReference>
<organism evidence="2 3">
    <name type="scientific">Tsukamurella soli</name>
    <dbReference type="NCBI Taxonomy" id="644556"/>
    <lineage>
        <taxon>Bacteria</taxon>
        <taxon>Bacillati</taxon>
        <taxon>Actinomycetota</taxon>
        <taxon>Actinomycetes</taxon>
        <taxon>Mycobacteriales</taxon>
        <taxon>Tsukamurellaceae</taxon>
        <taxon>Tsukamurella</taxon>
    </lineage>
</organism>
<dbReference type="InterPro" id="IPR001279">
    <property type="entry name" value="Metallo-B-lactamas"/>
</dbReference>
<comment type="caution">
    <text evidence="2">The sequence shown here is derived from an EMBL/GenBank/DDBJ whole genome shotgun (WGS) entry which is preliminary data.</text>
</comment>
<feature type="domain" description="Metallo-beta-lactamase" evidence="1">
    <location>
        <begin position="74"/>
        <end position="257"/>
    </location>
</feature>
<name>A0ABP8K3W4_9ACTN</name>
<dbReference type="Gene3D" id="3.60.15.10">
    <property type="entry name" value="Ribonuclease Z/Hydroxyacylglutathione hydrolase-like"/>
    <property type="match status" value="1"/>
</dbReference>
<dbReference type="Proteomes" id="UP001500635">
    <property type="component" value="Unassembled WGS sequence"/>
</dbReference>
<evidence type="ECO:0000313" key="2">
    <source>
        <dbReference type="EMBL" id="GAA4400191.1"/>
    </source>
</evidence>
<reference evidence="3" key="1">
    <citation type="journal article" date="2019" name="Int. J. Syst. Evol. Microbiol.">
        <title>The Global Catalogue of Microorganisms (GCM) 10K type strain sequencing project: providing services to taxonomists for standard genome sequencing and annotation.</title>
        <authorList>
            <consortium name="The Broad Institute Genomics Platform"/>
            <consortium name="The Broad Institute Genome Sequencing Center for Infectious Disease"/>
            <person name="Wu L."/>
            <person name="Ma J."/>
        </authorList>
    </citation>
    <scope>NUCLEOTIDE SEQUENCE [LARGE SCALE GENOMIC DNA]</scope>
    <source>
        <strain evidence="3">JCM 17688</strain>
    </source>
</reference>
<protein>
    <submittedName>
        <fullName evidence="2">MBL fold metallo-hydrolase</fullName>
    </submittedName>
</protein>
<dbReference type="PANTHER" id="PTHR36839:SF1">
    <property type="entry name" value="METALLO-BETA-LACTAMASE FAMILY PROTEIN (AFU_ORTHOLOGUE AFUA_5G12770)"/>
    <property type="match status" value="1"/>
</dbReference>
<evidence type="ECO:0000313" key="3">
    <source>
        <dbReference type="Proteomes" id="UP001500635"/>
    </source>
</evidence>
<evidence type="ECO:0000259" key="1">
    <source>
        <dbReference type="SMART" id="SM00849"/>
    </source>
</evidence>
<dbReference type="EMBL" id="BAABFR010000077">
    <property type="protein sequence ID" value="GAA4400191.1"/>
    <property type="molecule type" value="Genomic_DNA"/>
</dbReference>